<dbReference type="Gene3D" id="3.30.470.110">
    <property type="match status" value="1"/>
</dbReference>
<dbReference type="EMBL" id="CP126222">
    <property type="protein sequence ID" value="WIA23017.1"/>
    <property type="molecule type" value="Genomic_DNA"/>
</dbReference>
<evidence type="ECO:0000313" key="16">
    <source>
        <dbReference type="Proteomes" id="UP001244341"/>
    </source>
</evidence>
<comment type="subcellular location">
    <subcellularLocation>
        <location evidence="1">Cytoplasm</location>
    </subcellularLocation>
</comment>
<dbReference type="PANTHER" id="PTHR11815">
    <property type="entry name" value="SUCCINYL-COA SYNTHETASE BETA CHAIN"/>
    <property type="match status" value="1"/>
</dbReference>
<evidence type="ECO:0000256" key="12">
    <source>
        <dbReference type="ARBA" id="ARBA00047593"/>
    </source>
</evidence>
<dbReference type="EC" id="2.3.3.8" evidence="4"/>
<keyword evidence="5" id="KW-0963">Cytoplasm</keyword>
<gene>
    <name evidence="15" type="ORF">OEZ85_001367</name>
</gene>
<evidence type="ECO:0000256" key="6">
    <source>
        <dbReference type="ARBA" id="ARBA00022516"/>
    </source>
</evidence>
<keyword evidence="7" id="KW-0808">Transferase</keyword>
<keyword evidence="6" id="KW-0444">Lipid biosynthesis</keyword>
<proteinExistence type="inferred from homology"/>
<comment type="similarity">
    <text evidence="2">Belongs to the succinate/malate CoA ligase beta subunit family.</text>
</comment>
<dbReference type="SUPFAM" id="SSF56059">
    <property type="entry name" value="Glutathione synthetase ATP-binding domain-like"/>
    <property type="match status" value="1"/>
</dbReference>
<dbReference type="Proteomes" id="UP001244341">
    <property type="component" value="Chromosome 15b"/>
</dbReference>
<dbReference type="Pfam" id="PF24948">
    <property type="entry name" value="Citrate_synth_N"/>
    <property type="match status" value="1"/>
</dbReference>
<sequence length="427" mass="46319">MARKKVREYTGKRLLKAAMKRLFGLELPIHVAQVKADTNFIELLEQHAWLNQTKLVVKPDMLFGQRGKNDLVGLNLSYPEAEEFIKARMSKQVTIKGCTGPVNTFVVEPFVPHKEEYYLCIQSNRLDIDVSFSTAGGVEIEENWDKVKTITIPTAQSITGDVLAPLVSGLPLELRPTIEAFLANCLAVFDDLDATLLEMNPFTFDGNGMPFPLDIRMELDDTSAFRNMPSKWGEDCEFPLPFGRSLTSAEAHIMGLDEGTGASLKFTVLNPKGRVWLMVAGGGASVIYADTVGDLGFAQELGNYGEYSGAPNTAETYSYAKTVLECATANPDGRGRALLIGGGIANFTDVAATFKGIIQAIREVAPALKAANVRLFVRRGGPNYQQGLAAMKAVGAELGLPVEVYGPESSMTGICAAAIEYVKGFDK</sequence>
<feature type="domain" description="ATP-citrate synthase ATP-grasp" evidence="14">
    <location>
        <begin position="2"/>
        <end position="228"/>
    </location>
</feature>
<dbReference type="InterPro" id="IPR016102">
    <property type="entry name" value="Succinyl-CoA_synth-like"/>
</dbReference>
<reference evidence="15 16" key="1">
    <citation type="submission" date="2023-05" db="EMBL/GenBank/DDBJ databases">
        <title>A 100% complete, gapless, phased diploid assembly of the Scenedesmus obliquus UTEX 3031 genome.</title>
        <authorList>
            <person name="Biondi T.C."/>
            <person name="Hanschen E.R."/>
            <person name="Kwon T."/>
            <person name="Eng W."/>
            <person name="Kruse C.P.S."/>
            <person name="Koehler S.I."/>
            <person name="Kunde Y."/>
            <person name="Gleasner C.D."/>
            <person name="You Mak K.T."/>
            <person name="Polle J."/>
            <person name="Hovde B.T."/>
            <person name="Starkenburg S.R."/>
        </authorList>
    </citation>
    <scope>NUCLEOTIDE SEQUENCE [LARGE SCALE GENOMIC DNA]</scope>
    <source>
        <strain evidence="15 16">DOE0152z</strain>
    </source>
</reference>
<dbReference type="InterPro" id="IPR032263">
    <property type="entry name" value="Citrate-bd"/>
</dbReference>
<evidence type="ECO:0000256" key="7">
    <source>
        <dbReference type="ARBA" id="ARBA00022679"/>
    </source>
</evidence>
<accession>A0ABY8UN88</accession>
<evidence type="ECO:0000256" key="9">
    <source>
        <dbReference type="ARBA" id="ARBA00022840"/>
    </source>
</evidence>
<name>A0ABY8UN88_TETOB</name>
<keyword evidence="8" id="KW-0547">Nucleotide-binding</keyword>
<dbReference type="SUPFAM" id="SSF52210">
    <property type="entry name" value="Succinyl-CoA synthetase domains"/>
    <property type="match status" value="1"/>
</dbReference>
<feature type="domain" description="ATP-citrate synthase citrate-binding" evidence="13">
    <location>
        <begin position="244"/>
        <end position="420"/>
    </location>
</feature>
<keyword evidence="10" id="KW-0443">Lipid metabolism</keyword>
<keyword evidence="9" id="KW-0067">ATP-binding</keyword>
<evidence type="ECO:0000256" key="11">
    <source>
        <dbReference type="ARBA" id="ARBA00023315"/>
    </source>
</evidence>
<evidence type="ECO:0000256" key="10">
    <source>
        <dbReference type="ARBA" id="ARBA00023098"/>
    </source>
</evidence>
<evidence type="ECO:0000256" key="1">
    <source>
        <dbReference type="ARBA" id="ARBA00004496"/>
    </source>
</evidence>
<comment type="catalytic activity">
    <reaction evidence="12">
        <text>oxaloacetate + acetyl-CoA + ADP + phosphate = citrate + ATP + CoA</text>
        <dbReference type="Rhea" id="RHEA:21160"/>
        <dbReference type="ChEBI" id="CHEBI:16452"/>
        <dbReference type="ChEBI" id="CHEBI:16947"/>
        <dbReference type="ChEBI" id="CHEBI:30616"/>
        <dbReference type="ChEBI" id="CHEBI:43474"/>
        <dbReference type="ChEBI" id="CHEBI:57287"/>
        <dbReference type="ChEBI" id="CHEBI:57288"/>
        <dbReference type="ChEBI" id="CHEBI:456216"/>
        <dbReference type="EC" id="2.3.3.8"/>
    </reaction>
</comment>
<evidence type="ECO:0000259" key="13">
    <source>
        <dbReference type="Pfam" id="PF16114"/>
    </source>
</evidence>
<evidence type="ECO:0000313" key="15">
    <source>
        <dbReference type="EMBL" id="WIA23017.1"/>
    </source>
</evidence>
<keyword evidence="16" id="KW-1185">Reference proteome</keyword>
<evidence type="ECO:0000256" key="3">
    <source>
        <dbReference type="ARBA" id="ARBA00011412"/>
    </source>
</evidence>
<keyword evidence="11" id="KW-0012">Acyltransferase</keyword>
<dbReference type="InterPro" id="IPR056749">
    <property type="entry name" value="Citrate_synth_N"/>
</dbReference>
<evidence type="ECO:0000256" key="4">
    <source>
        <dbReference type="ARBA" id="ARBA00012639"/>
    </source>
</evidence>
<evidence type="ECO:0000256" key="5">
    <source>
        <dbReference type="ARBA" id="ARBA00022490"/>
    </source>
</evidence>
<organism evidence="15 16">
    <name type="scientific">Tetradesmus obliquus</name>
    <name type="common">Green alga</name>
    <name type="synonym">Acutodesmus obliquus</name>
    <dbReference type="NCBI Taxonomy" id="3088"/>
    <lineage>
        <taxon>Eukaryota</taxon>
        <taxon>Viridiplantae</taxon>
        <taxon>Chlorophyta</taxon>
        <taxon>core chlorophytes</taxon>
        <taxon>Chlorophyceae</taxon>
        <taxon>CS clade</taxon>
        <taxon>Sphaeropleales</taxon>
        <taxon>Scenedesmaceae</taxon>
        <taxon>Tetradesmus</taxon>
    </lineage>
</organism>
<evidence type="ECO:0000256" key="2">
    <source>
        <dbReference type="ARBA" id="ARBA00009182"/>
    </source>
</evidence>
<evidence type="ECO:0000259" key="14">
    <source>
        <dbReference type="Pfam" id="PF24948"/>
    </source>
</evidence>
<evidence type="ECO:0000256" key="8">
    <source>
        <dbReference type="ARBA" id="ARBA00022741"/>
    </source>
</evidence>
<dbReference type="PANTHER" id="PTHR11815:SF10">
    <property type="entry name" value="SUCCINATE--COA LIGASE [GDP-FORMING] SUBUNIT BETA, MITOCHONDRIAL"/>
    <property type="match status" value="1"/>
</dbReference>
<protein>
    <recommendedName>
        <fullName evidence="4">ATP citrate synthase</fullName>
        <ecNumber evidence="4">2.3.3.8</ecNumber>
    </recommendedName>
</protein>
<comment type="subunit">
    <text evidence="3">Heterooctamer of 4 alpha and 4 beta chains.</text>
</comment>
<dbReference type="Gene3D" id="3.40.50.261">
    <property type="entry name" value="Succinyl-CoA synthetase domains"/>
    <property type="match status" value="1"/>
</dbReference>
<dbReference type="Pfam" id="PF16114">
    <property type="entry name" value="Citrate_bind"/>
    <property type="match status" value="1"/>
</dbReference>